<dbReference type="InterPro" id="IPR000591">
    <property type="entry name" value="DEP_dom"/>
</dbReference>
<dbReference type="AlphaFoldDB" id="A0A2T3B7C2"/>
<dbReference type="Pfam" id="PF00611">
    <property type="entry name" value="FCH"/>
    <property type="match status" value="1"/>
</dbReference>
<evidence type="ECO:0000259" key="6">
    <source>
        <dbReference type="PROSITE" id="PS51741"/>
    </source>
</evidence>
<protein>
    <recommendedName>
        <fullName evidence="9">Rho-GAP domain-containing protein</fullName>
    </recommendedName>
</protein>
<dbReference type="InterPro" id="IPR036388">
    <property type="entry name" value="WH-like_DNA-bd_sf"/>
</dbReference>
<evidence type="ECO:0000256" key="1">
    <source>
        <dbReference type="PROSITE-ProRule" id="PRU01077"/>
    </source>
</evidence>
<dbReference type="GO" id="GO:0005096">
    <property type="term" value="F:GTPase activator activity"/>
    <property type="evidence" value="ECO:0007669"/>
    <property type="project" value="TreeGrafter"/>
</dbReference>
<dbReference type="SUPFAM" id="SSF46785">
    <property type="entry name" value="Winged helix' DNA-binding domain"/>
    <property type="match status" value="1"/>
</dbReference>
<dbReference type="CDD" id="cd04399">
    <property type="entry name" value="RhoGAP_fRGD2"/>
    <property type="match status" value="1"/>
</dbReference>
<dbReference type="GO" id="GO:0005886">
    <property type="term" value="C:plasma membrane"/>
    <property type="evidence" value="ECO:0007669"/>
    <property type="project" value="TreeGrafter"/>
</dbReference>
<evidence type="ECO:0000313" key="8">
    <source>
        <dbReference type="Proteomes" id="UP000241818"/>
    </source>
</evidence>
<evidence type="ECO:0000256" key="3">
    <source>
        <dbReference type="SAM" id="MobiDB-lite"/>
    </source>
</evidence>
<dbReference type="GeneID" id="36571589"/>
<keyword evidence="1 2" id="KW-0175">Coiled coil</keyword>
<dbReference type="FunFam" id="1.20.1270.60:FF:000073">
    <property type="entry name" value="RhoGAP and Fes/CIP4 domain protein"/>
    <property type="match status" value="1"/>
</dbReference>
<feature type="domain" description="DEP" evidence="4">
    <location>
        <begin position="210"/>
        <end position="287"/>
    </location>
</feature>
<dbReference type="SUPFAM" id="SSF48350">
    <property type="entry name" value="GTPase activation domain, GAP"/>
    <property type="match status" value="1"/>
</dbReference>
<dbReference type="GO" id="GO:0007010">
    <property type="term" value="P:cytoskeleton organization"/>
    <property type="evidence" value="ECO:0007669"/>
    <property type="project" value="TreeGrafter"/>
</dbReference>
<dbReference type="SMART" id="SM00324">
    <property type="entry name" value="RhoGAP"/>
    <property type="match status" value="1"/>
</dbReference>
<dbReference type="Proteomes" id="UP000241818">
    <property type="component" value="Unassembled WGS sequence"/>
</dbReference>
<dbReference type="FunFam" id="1.20.1270.60:FF:000050">
    <property type="entry name" value="RhoGAP and Fes/CIP4 domain protein"/>
    <property type="match status" value="1"/>
</dbReference>
<evidence type="ECO:0000259" key="4">
    <source>
        <dbReference type="PROSITE" id="PS50186"/>
    </source>
</evidence>
<evidence type="ECO:0008006" key="9">
    <source>
        <dbReference type="Google" id="ProtNLM"/>
    </source>
</evidence>
<dbReference type="InterPro" id="IPR027267">
    <property type="entry name" value="AH/BAR_dom_sf"/>
</dbReference>
<feature type="coiled-coil region" evidence="2">
    <location>
        <begin position="342"/>
        <end position="369"/>
    </location>
</feature>
<dbReference type="InterPro" id="IPR000198">
    <property type="entry name" value="RhoGAP_dom"/>
</dbReference>
<dbReference type="GO" id="GO:0007264">
    <property type="term" value="P:small GTPase-mediated signal transduction"/>
    <property type="evidence" value="ECO:0007669"/>
    <property type="project" value="TreeGrafter"/>
</dbReference>
<dbReference type="STRING" id="857342.A0A2T3B7C2"/>
<evidence type="ECO:0000259" key="5">
    <source>
        <dbReference type="PROSITE" id="PS50238"/>
    </source>
</evidence>
<dbReference type="SMART" id="SM00049">
    <property type="entry name" value="DEP"/>
    <property type="match status" value="1"/>
</dbReference>
<feature type="compositionally biased region" description="Basic and acidic residues" evidence="3">
    <location>
        <begin position="688"/>
        <end position="699"/>
    </location>
</feature>
<feature type="region of interest" description="Disordered" evidence="3">
    <location>
        <begin position="827"/>
        <end position="884"/>
    </location>
</feature>
<proteinExistence type="predicted"/>
<dbReference type="InterPro" id="IPR036390">
    <property type="entry name" value="WH_DNA-bd_sf"/>
</dbReference>
<dbReference type="RefSeq" id="XP_024722787.1">
    <property type="nucleotide sequence ID" value="XM_024863508.1"/>
</dbReference>
<dbReference type="PANTHER" id="PTHR23065:SF17">
    <property type="entry name" value="RHO-GTPASE-ACTIVATING PROTEIN RGD2"/>
    <property type="match status" value="1"/>
</dbReference>
<gene>
    <name evidence="7" type="ORF">M430DRAFT_16690</name>
</gene>
<organism evidence="7 8">
    <name type="scientific">Amorphotheca resinae ATCC 22711</name>
    <dbReference type="NCBI Taxonomy" id="857342"/>
    <lineage>
        <taxon>Eukaryota</taxon>
        <taxon>Fungi</taxon>
        <taxon>Dikarya</taxon>
        <taxon>Ascomycota</taxon>
        <taxon>Pezizomycotina</taxon>
        <taxon>Leotiomycetes</taxon>
        <taxon>Helotiales</taxon>
        <taxon>Amorphothecaceae</taxon>
        <taxon>Amorphotheca</taxon>
    </lineage>
</organism>
<dbReference type="Gene3D" id="1.10.10.10">
    <property type="entry name" value="Winged helix-like DNA-binding domain superfamily/Winged helix DNA-binding domain"/>
    <property type="match status" value="1"/>
</dbReference>
<dbReference type="OrthoDB" id="2155291at2759"/>
<evidence type="ECO:0000313" key="7">
    <source>
        <dbReference type="EMBL" id="PSS22741.1"/>
    </source>
</evidence>
<dbReference type="PROSITE" id="PS50186">
    <property type="entry name" value="DEP"/>
    <property type="match status" value="1"/>
</dbReference>
<dbReference type="InterPro" id="IPR008936">
    <property type="entry name" value="Rho_GTPase_activation_prot"/>
</dbReference>
<dbReference type="EMBL" id="KZ679008">
    <property type="protein sequence ID" value="PSS22741.1"/>
    <property type="molecule type" value="Genomic_DNA"/>
</dbReference>
<dbReference type="FunCoup" id="A0A2T3B7C2">
    <property type="interactions" value="53"/>
</dbReference>
<sequence>MAPGFADSFWSGDYAGGLGVLFGKLQQGVAENEQVLTIARMRAEAEDIYGMRLGEIGAATDKIQGGFNRDDGASVRKAYDGVRTEMDEAAKSHRRIAQSIRDLVVTPFTRWCDAHAARVQNSQDDLQARIKVHDKQAELVKKLRSQYFNKCRLVEDIEEENKLAFQSPETSPKPKIPEIKVQDKEEEEEPLEIADEVYQPEQVKKILTHILNTVKLGETKVPILGTYQNTTSGADIVDYLQKHMGATSVSHAERIGQDLITHGFLRLVGNVGSIFANSSKMFYQWKTKAFQLTGIPEKKRPMTRSFSVQSTDTVDSPVMGTVSEYLAGWNVLNTTRPNETPSDRLRREAAEADEKYKVAVRRLDELRCQLEEAIFEHLKFLERCELDRLKAIKTIILDFSGTISNVIPSLQSTVDKMMLYQETVQPLGDLRYLLENYRTGGFIPKVTVYENYYNSADEQTFGVDLEARARADRKRVPAIITSILTFLDNRYPDLEGDEARRGVWLVEVPLQQTHRLRSVLNTGKPFSLDILDQFEIPIIASVLKLYLLELPDSLVSSHVYEIMKTIYNTPAADSSESTRISVLQNTLSQLRLSNIATLDALMTHFTRLIELTSADDAYVAALATSLAPCILRPKTETSMTMEEKFSYRLIRDLLAHKEAIFTELKRAAASLSHSGSVTQRPRAVSTDESNRKANMEARSRAIIAAGGTRSRATSPQPTPSRGGHRRDRSSGPAETRFPIVASPTTSDQTRHTRTATNPSTRHSLEVPDTPPKMAVETFNGTASATVPMKSLTNGSGGKSITSATYMPGMDDGIDGPVIEDAGVEKRNSLGRSGATSGNRFSGGKPGALSRMSQDQAKRDSVGSAQGSDDGAKVGVSLTDKPMDD</sequence>
<dbReference type="Gene3D" id="1.20.1270.60">
    <property type="entry name" value="Arfaptin homology (AH) domain/BAR domain"/>
    <property type="match status" value="2"/>
</dbReference>
<dbReference type="InParanoid" id="A0A2T3B7C2"/>
<dbReference type="Gene3D" id="1.10.555.10">
    <property type="entry name" value="Rho GTPase activation protein"/>
    <property type="match status" value="1"/>
</dbReference>
<dbReference type="Pfam" id="PF00620">
    <property type="entry name" value="RhoGAP"/>
    <property type="match status" value="1"/>
</dbReference>
<name>A0A2T3B7C2_AMORE</name>
<dbReference type="InterPro" id="IPR001060">
    <property type="entry name" value="FCH_dom"/>
</dbReference>
<dbReference type="PROSITE" id="PS50238">
    <property type="entry name" value="RHOGAP"/>
    <property type="match status" value="1"/>
</dbReference>
<keyword evidence="8" id="KW-1185">Reference proteome</keyword>
<dbReference type="SUPFAM" id="SSF103657">
    <property type="entry name" value="BAR/IMD domain-like"/>
    <property type="match status" value="1"/>
</dbReference>
<feature type="domain" description="Rho-GAP" evidence="5">
    <location>
        <begin position="463"/>
        <end position="661"/>
    </location>
</feature>
<evidence type="ECO:0000256" key="2">
    <source>
        <dbReference type="SAM" id="Coils"/>
    </source>
</evidence>
<feature type="domain" description="F-BAR" evidence="6">
    <location>
        <begin position="3"/>
        <end position="429"/>
    </location>
</feature>
<dbReference type="Pfam" id="PF00610">
    <property type="entry name" value="DEP"/>
    <property type="match status" value="1"/>
</dbReference>
<dbReference type="FunFam" id="1.10.555.10:FF:000044">
    <property type="entry name" value="Rho-gtpase-activating protein 8"/>
    <property type="match status" value="1"/>
</dbReference>
<dbReference type="PROSITE" id="PS51741">
    <property type="entry name" value="F_BAR"/>
    <property type="match status" value="1"/>
</dbReference>
<dbReference type="PANTHER" id="PTHR23065">
    <property type="entry name" value="PROLINE-SERINE-THREONINE PHOSPHATASE INTERACTING PROTEIN 1"/>
    <property type="match status" value="1"/>
</dbReference>
<dbReference type="InterPro" id="IPR031160">
    <property type="entry name" value="F_BAR_dom"/>
</dbReference>
<reference evidence="7 8" key="1">
    <citation type="journal article" date="2018" name="New Phytol.">
        <title>Comparative genomics and transcriptomics depict ericoid mycorrhizal fungi as versatile saprotrophs and plant mutualists.</title>
        <authorList>
            <person name="Martino E."/>
            <person name="Morin E."/>
            <person name="Grelet G.A."/>
            <person name="Kuo A."/>
            <person name="Kohler A."/>
            <person name="Daghino S."/>
            <person name="Barry K.W."/>
            <person name="Cichocki N."/>
            <person name="Clum A."/>
            <person name="Dockter R.B."/>
            <person name="Hainaut M."/>
            <person name="Kuo R.C."/>
            <person name="LaButti K."/>
            <person name="Lindahl B.D."/>
            <person name="Lindquist E.A."/>
            <person name="Lipzen A."/>
            <person name="Khouja H.R."/>
            <person name="Magnuson J."/>
            <person name="Murat C."/>
            <person name="Ohm R.A."/>
            <person name="Singer S.W."/>
            <person name="Spatafora J.W."/>
            <person name="Wang M."/>
            <person name="Veneault-Fourrey C."/>
            <person name="Henrissat B."/>
            <person name="Grigoriev I.V."/>
            <person name="Martin F.M."/>
            <person name="Perotto S."/>
        </authorList>
    </citation>
    <scope>NUCLEOTIDE SEQUENCE [LARGE SCALE GENOMIC DNA]</scope>
    <source>
        <strain evidence="7 8">ATCC 22711</strain>
    </source>
</reference>
<dbReference type="SMART" id="SM00055">
    <property type="entry name" value="FCH"/>
    <property type="match status" value="1"/>
</dbReference>
<dbReference type="GO" id="GO:0000935">
    <property type="term" value="C:division septum"/>
    <property type="evidence" value="ECO:0007669"/>
    <property type="project" value="TreeGrafter"/>
</dbReference>
<feature type="region of interest" description="Disordered" evidence="3">
    <location>
        <begin position="670"/>
        <end position="771"/>
    </location>
</feature>
<accession>A0A2T3B7C2</accession>
<dbReference type="GO" id="GO:0005737">
    <property type="term" value="C:cytoplasm"/>
    <property type="evidence" value="ECO:0007669"/>
    <property type="project" value="TreeGrafter"/>
</dbReference>
<feature type="compositionally biased region" description="Polar residues" evidence="3">
    <location>
        <begin position="829"/>
        <end position="839"/>
    </location>
</feature>